<gene>
    <name evidence="2" type="ORF">EXM22_15085</name>
</gene>
<dbReference type="KEGG" id="ock:EXM22_15085"/>
<reference evidence="2 3" key="1">
    <citation type="submission" date="2019-02" db="EMBL/GenBank/DDBJ databases">
        <title>Complete Genome Sequence and Methylome Analysis of free living Spirochaetas.</title>
        <authorList>
            <person name="Fomenkov A."/>
            <person name="Dubinina G."/>
            <person name="Leshcheva N."/>
            <person name="Mikheeva N."/>
            <person name="Grabovich M."/>
            <person name="Vincze T."/>
            <person name="Roberts R.J."/>
        </authorList>
    </citation>
    <scope>NUCLEOTIDE SEQUENCE [LARGE SCALE GENOMIC DNA]</scope>
    <source>
        <strain evidence="2 3">K2</strain>
    </source>
</reference>
<keyword evidence="3" id="KW-1185">Reference proteome</keyword>
<name>A0A5C1QPX0_9SPIO</name>
<dbReference type="InterPro" id="IPR051454">
    <property type="entry name" value="RNA/ubiquinone_mod_enzymes"/>
</dbReference>
<dbReference type="InterPro" id="IPR020988">
    <property type="entry name" value="Pept_U32_collagenase"/>
</dbReference>
<dbReference type="OrthoDB" id="9807498at2"/>
<sequence length="716" mass="79956">MVDFIMNKIELLAPGGNLDSAMAALENGADAVYCGLQEFSARKSAKNFSLDQISRLREWTLQNSKKIYMTLNTILKEEELAGIMEILYQLEDLGVDSIILQDPGLARMIKRNFPHLILHGSTQMAVHNLSGLRVLKDLGFSRVVLPREMTISEMAAFKTAFPDLEIEVFIHGAQCYGFSGMCLASGMLLGRSANRGECGQVCRTWFEREKDRGYFLSSTDLWAGTRILELEEIGISSLKIEGRMKSPAYAAAAASYYRAILERRSPEEISSLEDNLRVAFSRNSGIGHLKSTKGQSMVDREYPGHRGLFLGKTLGGSGHSLTIETSRTLHKRDGLMFVTSSGEARSFSLDIKGKTSLEPGKVTIPIPFQAPPKGTDLFQIQSHDLHSKSLNELSLPLYKKPVSATLLLSSEKVTLKVAEYQFSKTLPFQSEESTGSRGPEDKIRNEFMKSAQYDFCLSSLQLEGDGVDLSTRFIPPSSLKNLRREIYKTLDEVRRSQKEDKLRKLRESLLEDAAKLSSNRGSLPPRIELNPKDSRLPVLTPGNIKKAKLSARDGLPYLPLSPLVFPSDEKSFLKEISESTGTEGALIGIGNWGHIGMYQELVQKNTSLRWYGDSGMLLANSQAQLLMEELMGSETAGSYAWIEYSSSEIPVFFNKAGKEFKPPLFISRNCFKKHSLGGSCHECKRSFEYDLDQKDKKYKVILEDCLTWIFSGEENP</sequence>
<dbReference type="PANTHER" id="PTHR30217:SF10">
    <property type="entry name" value="23S RRNA 5-HYDROXYCYTIDINE C2501 SYNTHASE"/>
    <property type="match status" value="1"/>
</dbReference>
<accession>A0A5C1QPX0</accession>
<evidence type="ECO:0000313" key="3">
    <source>
        <dbReference type="Proteomes" id="UP000324209"/>
    </source>
</evidence>
<dbReference type="Proteomes" id="UP000324209">
    <property type="component" value="Chromosome"/>
</dbReference>
<evidence type="ECO:0000313" key="2">
    <source>
        <dbReference type="EMBL" id="QEN09239.1"/>
    </source>
</evidence>
<dbReference type="Pfam" id="PF12392">
    <property type="entry name" value="DUF3656"/>
    <property type="match status" value="1"/>
</dbReference>
<dbReference type="Pfam" id="PF01136">
    <property type="entry name" value="Peptidase_U32"/>
    <property type="match status" value="1"/>
</dbReference>
<protein>
    <submittedName>
        <fullName evidence="2">U32 family peptidase</fullName>
    </submittedName>
</protein>
<dbReference type="AlphaFoldDB" id="A0A5C1QPX0"/>
<organism evidence="2 3">
    <name type="scientific">Oceanispirochaeta crateris</name>
    <dbReference type="NCBI Taxonomy" id="2518645"/>
    <lineage>
        <taxon>Bacteria</taxon>
        <taxon>Pseudomonadati</taxon>
        <taxon>Spirochaetota</taxon>
        <taxon>Spirochaetia</taxon>
        <taxon>Spirochaetales</taxon>
        <taxon>Spirochaetaceae</taxon>
        <taxon>Oceanispirochaeta</taxon>
    </lineage>
</organism>
<dbReference type="InterPro" id="IPR001539">
    <property type="entry name" value="Peptidase_U32"/>
</dbReference>
<evidence type="ECO:0000259" key="1">
    <source>
        <dbReference type="Pfam" id="PF12392"/>
    </source>
</evidence>
<dbReference type="PANTHER" id="PTHR30217">
    <property type="entry name" value="PEPTIDASE U32 FAMILY"/>
    <property type="match status" value="1"/>
</dbReference>
<dbReference type="EMBL" id="CP036150">
    <property type="protein sequence ID" value="QEN09239.1"/>
    <property type="molecule type" value="Genomic_DNA"/>
</dbReference>
<feature type="domain" description="Peptidase U32 collagenase" evidence="1">
    <location>
        <begin position="388"/>
        <end position="494"/>
    </location>
</feature>
<proteinExistence type="predicted"/>